<dbReference type="EMBL" id="CP003221">
    <property type="protein sequence ID" value="EGJ48476.1"/>
    <property type="molecule type" value="Genomic_DNA"/>
</dbReference>
<proteinExistence type="predicted"/>
<dbReference type="SUPFAM" id="SSF102114">
    <property type="entry name" value="Radical SAM enzymes"/>
    <property type="match status" value="1"/>
</dbReference>
<accession>F3YTU5</accession>
<evidence type="ECO:0000259" key="7">
    <source>
        <dbReference type="PROSITE" id="PS51918"/>
    </source>
</evidence>
<dbReference type="SMART" id="SM00729">
    <property type="entry name" value="Elp3"/>
    <property type="match status" value="1"/>
</dbReference>
<dbReference type="KEGG" id="daf:Desaf_0116"/>
<dbReference type="InterPro" id="IPR034391">
    <property type="entry name" value="AdoMet-like_SPASM_containing"/>
</dbReference>
<dbReference type="InterPro" id="IPR023885">
    <property type="entry name" value="4Fe4S-binding_SPASM_dom"/>
</dbReference>
<organism evidence="8 9">
    <name type="scientific">Desulfocurvibacter africanus subsp. africanus str. Walvis Bay</name>
    <dbReference type="NCBI Taxonomy" id="690850"/>
    <lineage>
        <taxon>Bacteria</taxon>
        <taxon>Pseudomonadati</taxon>
        <taxon>Thermodesulfobacteriota</taxon>
        <taxon>Desulfovibrionia</taxon>
        <taxon>Desulfovibrionales</taxon>
        <taxon>Desulfovibrionaceae</taxon>
        <taxon>Desulfocurvibacter</taxon>
    </lineage>
</organism>
<dbReference type="InterPro" id="IPR027586">
    <property type="entry name" value="rSAM_metal_mat"/>
</dbReference>
<dbReference type="Gene3D" id="3.20.20.70">
    <property type="entry name" value="Aldolase class I"/>
    <property type="match status" value="2"/>
</dbReference>
<protein>
    <submittedName>
        <fullName evidence="8">Radical SAM domain protein</fullName>
    </submittedName>
</protein>
<dbReference type="SFLD" id="SFLDG01387">
    <property type="entry name" value="BtrN-like_SPASM_domain_contain"/>
    <property type="match status" value="1"/>
</dbReference>
<evidence type="ECO:0000313" key="8">
    <source>
        <dbReference type="EMBL" id="EGJ48476.1"/>
    </source>
</evidence>
<dbReference type="eggNOG" id="COG0535">
    <property type="taxonomic scope" value="Bacteria"/>
</dbReference>
<dbReference type="SFLD" id="SFLDS00029">
    <property type="entry name" value="Radical_SAM"/>
    <property type="match status" value="1"/>
</dbReference>
<dbReference type="HOGENOM" id="CLU_009273_1_1_7"/>
<name>F3YTU5_DESAF</name>
<reference evidence="8 9" key="1">
    <citation type="journal article" date="2011" name="J. Bacteriol.">
        <title>Genome sequence of the mercury-methylating and pleomorphic Desulfovibrio africanus Strain Walvis Bay.</title>
        <authorList>
            <person name="Brown S.D."/>
            <person name="Wall J.D."/>
            <person name="Kucken A.M."/>
            <person name="Gilmour C.C."/>
            <person name="Podar M."/>
            <person name="Brandt C.C."/>
            <person name="Teshima H."/>
            <person name="Detter J.C."/>
            <person name="Han C.S."/>
            <person name="Land M.L."/>
            <person name="Lucas S."/>
            <person name="Han J."/>
            <person name="Pennacchio L."/>
            <person name="Nolan M."/>
            <person name="Pitluck S."/>
            <person name="Woyke T."/>
            <person name="Goodwin L."/>
            <person name="Palumbo A.V."/>
            <person name="Elias D.A."/>
        </authorList>
    </citation>
    <scope>NUCLEOTIDE SEQUENCE [LARGE SCALE GENOMIC DNA]</scope>
    <source>
        <strain evidence="8 9">Walvis Bay</strain>
    </source>
</reference>
<dbReference type="InterPro" id="IPR058240">
    <property type="entry name" value="rSAM_sf"/>
</dbReference>
<dbReference type="InterPro" id="IPR013785">
    <property type="entry name" value="Aldolase_TIM"/>
</dbReference>
<dbReference type="Pfam" id="PF04055">
    <property type="entry name" value="Radical_SAM"/>
    <property type="match status" value="1"/>
</dbReference>
<dbReference type="SFLD" id="SFLDG01067">
    <property type="entry name" value="SPASM/twitch_domain_containing"/>
    <property type="match status" value="1"/>
</dbReference>
<dbReference type="InterPro" id="IPR050377">
    <property type="entry name" value="Radical_SAM_PqqE_MftC-like"/>
</dbReference>
<evidence type="ECO:0000256" key="3">
    <source>
        <dbReference type="ARBA" id="ARBA00022691"/>
    </source>
</evidence>
<comment type="cofactor">
    <cofactor evidence="1">
        <name>[4Fe-4S] cluster</name>
        <dbReference type="ChEBI" id="CHEBI:49883"/>
    </cofactor>
</comment>
<evidence type="ECO:0000313" key="9">
    <source>
        <dbReference type="Proteomes" id="UP000007844"/>
    </source>
</evidence>
<sequence>MTQAFPDHEAVAPAFRRLPSKFFVECTTRCNLRCAMCVKQTKGCEIIEADMPLAMFERLLPAMAQADALVLNGVGESLLHPELPRMVALARQAMPQSGWIGFQSNGLLLTRERAQALLLAGLDRLCLSVDSCSPETLRQVRAGAELKGLERALAVLREAQAATRPEGSRRFEAGVEVVVSGETLDGLPELIEWVADRGASFVLASQLLPYDRSAAQGSLFGASPDACLEFFAPWRSKAIEQGLDLSRFLAAYFTFLRSEQDVRLIRFVEAMAAEAERKGIPLHLPNLVIEDLGKLDRVRDTFARAEQAAVRRGVRLTLPAVSPRLDRRCDFMEDGGVFITASGDVTPCYFLWHGYSCFLDGALKRVRPKIFGNVRERELQDIWNGREFEAFRREVLEYAYPHCGSCTAAPCADILGEQAFEYDCHGVEVPCGHCPWCSGGFHCLS</sequence>
<gene>
    <name evidence="8" type="ORF">Desaf_0116</name>
</gene>
<dbReference type="InterPro" id="IPR007197">
    <property type="entry name" value="rSAM"/>
</dbReference>
<keyword evidence="3" id="KW-0949">S-adenosyl-L-methionine</keyword>
<dbReference type="PANTHER" id="PTHR11228">
    <property type="entry name" value="RADICAL SAM DOMAIN PROTEIN"/>
    <property type="match status" value="1"/>
</dbReference>
<keyword evidence="5" id="KW-0408">Iron</keyword>
<dbReference type="RefSeq" id="WP_014258347.1">
    <property type="nucleotide sequence ID" value="NC_016629.1"/>
</dbReference>
<dbReference type="NCBIfam" id="TIGR04311">
    <property type="entry name" value="rSAM_Geo_metal"/>
    <property type="match status" value="1"/>
</dbReference>
<keyword evidence="4" id="KW-0479">Metal-binding</keyword>
<evidence type="ECO:0000256" key="5">
    <source>
        <dbReference type="ARBA" id="ARBA00023004"/>
    </source>
</evidence>
<dbReference type="PROSITE" id="PS51918">
    <property type="entry name" value="RADICAL_SAM"/>
    <property type="match status" value="1"/>
</dbReference>
<keyword evidence="6" id="KW-0411">Iron-sulfur</keyword>
<dbReference type="GO" id="GO:0046872">
    <property type="term" value="F:metal ion binding"/>
    <property type="evidence" value="ECO:0007669"/>
    <property type="project" value="UniProtKB-KW"/>
</dbReference>
<dbReference type="STRING" id="690850.Desaf_0116"/>
<evidence type="ECO:0000256" key="2">
    <source>
        <dbReference type="ARBA" id="ARBA00022485"/>
    </source>
</evidence>
<evidence type="ECO:0000256" key="4">
    <source>
        <dbReference type="ARBA" id="ARBA00022723"/>
    </source>
</evidence>
<dbReference type="GO" id="GO:0003824">
    <property type="term" value="F:catalytic activity"/>
    <property type="evidence" value="ECO:0007669"/>
    <property type="project" value="InterPro"/>
</dbReference>
<dbReference type="GO" id="GO:0051536">
    <property type="term" value="F:iron-sulfur cluster binding"/>
    <property type="evidence" value="ECO:0007669"/>
    <property type="project" value="UniProtKB-KW"/>
</dbReference>
<dbReference type="AlphaFoldDB" id="F3YTU5"/>
<evidence type="ECO:0000256" key="6">
    <source>
        <dbReference type="ARBA" id="ARBA00023014"/>
    </source>
</evidence>
<dbReference type="InterPro" id="IPR006638">
    <property type="entry name" value="Elp3/MiaA/NifB-like_rSAM"/>
</dbReference>
<dbReference type="PANTHER" id="PTHR11228:SF7">
    <property type="entry name" value="PQQA PEPTIDE CYCLASE"/>
    <property type="match status" value="1"/>
</dbReference>
<evidence type="ECO:0000256" key="1">
    <source>
        <dbReference type="ARBA" id="ARBA00001966"/>
    </source>
</evidence>
<feature type="domain" description="Radical SAM core" evidence="7">
    <location>
        <begin position="16"/>
        <end position="256"/>
    </location>
</feature>
<keyword evidence="9" id="KW-1185">Reference proteome</keyword>
<dbReference type="Pfam" id="PF13186">
    <property type="entry name" value="SPASM"/>
    <property type="match status" value="1"/>
</dbReference>
<keyword evidence="2" id="KW-0004">4Fe-4S</keyword>
<dbReference type="CDD" id="cd21121">
    <property type="entry name" value="SPASM_Cmo-like"/>
    <property type="match status" value="1"/>
</dbReference>
<dbReference type="Proteomes" id="UP000007844">
    <property type="component" value="Chromosome"/>
</dbReference>
<dbReference type="CDD" id="cd01335">
    <property type="entry name" value="Radical_SAM"/>
    <property type="match status" value="1"/>
</dbReference>